<dbReference type="Proteomes" id="UP000034508">
    <property type="component" value="Unassembled WGS sequence"/>
</dbReference>
<dbReference type="AlphaFoldDB" id="A0A0G0I3D0"/>
<dbReference type="PANTHER" id="PTHR40036:SF1">
    <property type="entry name" value="MACROCIN O-METHYLTRANSFERASE"/>
    <property type="match status" value="1"/>
</dbReference>
<organism evidence="1 2">
    <name type="scientific">Berkelbacteria bacterium GW2011_GWA1_36_9</name>
    <dbReference type="NCBI Taxonomy" id="1618331"/>
    <lineage>
        <taxon>Bacteria</taxon>
        <taxon>Candidatus Berkelbacteria</taxon>
    </lineage>
</organism>
<dbReference type="PANTHER" id="PTHR40036">
    <property type="entry name" value="MACROCIN O-METHYLTRANSFERASE"/>
    <property type="match status" value="1"/>
</dbReference>
<protein>
    <submittedName>
        <fullName evidence="1">Methyltransferase</fullName>
    </submittedName>
</protein>
<evidence type="ECO:0000313" key="1">
    <source>
        <dbReference type="EMBL" id="KKQ18769.1"/>
    </source>
</evidence>
<sequence>MAIFTFLKLMIKKFIYLFSLPGKVQKLEYHNFNRRYYTIEQVAAYLVGAKIHGDYLEFGVYQGAIFIHAYKWLTSQFDKMRFFAFDSFEGLPEPKGIDNLNDYSSNYHFHEFACSKESFLRNLKKAKLNLERVKVVKGWFNKTLKSNKLKNYGIKKISVAWIDCDLYESTVPVLKFITPYLERGSVIVFDDWHAFRNNPNYGEQRACREWLKQNPKIKLAELFTYGYGGIVFTVTSC</sequence>
<dbReference type="InterPro" id="IPR008884">
    <property type="entry name" value="TylF_MeTrfase"/>
</dbReference>
<proteinExistence type="predicted"/>
<dbReference type="Pfam" id="PF05711">
    <property type="entry name" value="TylF"/>
    <property type="match status" value="1"/>
</dbReference>
<name>A0A0G0I3D0_9BACT</name>
<dbReference type="EMBL" id="LBSM01000002">
    <property type="protein sequence ID" value="KKQ18769.1"/>
    <property type="molecule type" value="Genomic_DNA"/>
</dbReference>
<keyword evidence="1" id="KW-0489">Methyltransferase</keyword>
<dbReference type="GO" id="GO:0008168">
    <property type="term" value="F:methyltransferase activity"/>
    <property type="evidence" value="ECO:0007669"/>
    <property type="project" value="UniProtKB-KW"/>
</dbReference>
<accession>A0A0G0I3D0</accession>
<keyword evidence="1" id="KW-0808">Transferase</keyword>
<reference evidence="1 2" key="1">
    <citation type="journal article" date="2015" name="Nature">
        <title>rRNA introns, odd ribosomes, and small enigmatic genomes across a large radiation of phyla.</title>
        <authorList>
            <person name="Brown C.T."/>
            <person name="Hug L.A."/>
            <person name="Thomas B.C."/>
            <person name="Sharon I."/>
            <person name="Castelle C.J."/>
            <person name="Singh A."/>
            <person name="Wilkins M.J."/>
            <person name="Williams K.H."/>
            <person name="Banfield J.F."/>
        </authorList>
    </citation>
    <scope>NUCLEOTIDE SEQUENCE [LARGE SCALE GENOMIC DNA]</scope>
</reference>
<dbReference type="InterPro" id="IPR029063">
    <property type="entry name" value="SAM-dependent_MTases_sf"/>
</dbReference>
<evidence type="ECO:0000313" key="2">
    <source>
        <dbReference type="Proteomes" id="UP000034508"/>
    </source>
</evidence>
<dbReference type="Gene3D" id="3.40.50.150">
    <property type="entry name" value="Vaccinia Virus protein VP39"/>
    <property type="match status" value="1"/>
</dbReference>
<dbReference type="GO" id="GO:0032259">
    <property type="term" value="P:methylation"/>
    <property type="evidence" value="ECO:0007669"/>
    <property type="project" value="UniProtKB-KW"/>
</dbReference>
<comment type="caution">
    <text evidence="1">The sequence shown here is derived from an EMBL/GenBank/DDBJ whole genome shotgun (WGS) entry which is preliminary data.</text>
</comment>
<dbReference type="SUPFAM" id="SSF53335">
    <property type="entry name" value="S-adenosyl-L-methionine-dependent methyltransferases"/>
    <property type="match status" value="1"/>
</dbReference>
<gene>
    <name evidence="1" type="ORF">US31_C0002G0114</name>
</gene>